<reference evidence="1 2" key="1">
    <citation type="submission" date="2021-06" db="EMBL/GenBank/DDBJ databases">
        <authorList>
            <person name="Palmer J.M."/>
        </authorList>
    </citation>
    <scope>NUCLEOTIDE SEQUENCE [LARGE SCALE GENOMIC DNA]</scope>
    <source>
        <strain evidence="1 2">XC_2019</strain>
        <tissue evidence="1">Muscle</tissue>
    </source>
</reference>
<dbReference type="Proteomes" id="UP001434883">
    <property type="component" value="Unassembled WGS sequence"/>
</dbReference>
<protein>
    <submittedName>
        <fullName evidence="1">Uncharacterized protein</fullName>
    </submittedName>
</protein>
<dbReference type="EMBL" id="JAHRIN010014598">
    <property type="protein sequence ID" value="MEQ2196170.1"/>
    <property type="molecule type" value="Genomic_DNA"/>
</dbReference>
<sequence length="90" mass="10656">YIIELCRIEQPSEMILSYLDKMTSTHTTLVKESDDELVKLNFLELIQILLKDPEEKNDFFMVRLFTCSFLKSHLVTFKNKNSKQLHTTMV</sequence>
<comment type="caution">
    <text evidence="1">The sequence shown here is derived from an EMBL/GenBank/DDBJ whole genome shotgun (WGS) entry which is preliminary data.</text>
</comment>
<name>A0ABV0QK29_9TELE</name>
<evidence type="ECO:0000313" key="1">
    <source>
        <dbReference type="EMBL" id="MEQ2196170.1"/>
    </source>
</evidence>
<gene>
    <name evidence="1" type="ORF">XENOCAPTIV_025549</name>
</gene>
<feature type="non-terminal residue" evidence="1">
    <location>
        <position position="1"/>
    </location>
</feature>
<keyword evidence="2" id="KW-1185">Reference proteome</keyword>
<proteinExistence type="predicted"/>
<evidence type="ECO:0000313" key="2">
    <source>
        <dbReference type="Proteomes" id="UP001434883"/>
    </source>
</evidence>
<organism evidence="1 2">
    <name type="scientific">Xenoophorus captivus</name>
    <dbReference type="NCBI Taxonomy" id="1517983"/>
    <lineage>
        <taxon>Eukaryota</taxon>
        <taxon>Metazoa</taxon>
        <taxon>Chordata</taxon>
        <taxon>Craniata</taxon>
        <taxon>Vertebrata</taxon>
        <taxon>Euteleostomi</taxon>
        <taxon>Actinopterygii</taxon>
        <taxon>Neopterygii</taxon>
        <taxon>Teleostei</taxon>
        <taxon>Neoteleostei</taxon>
        <taxon>Acanthomorphata</taxon>
        <taxon>Ovalentaria</taxon>
        <taxon>Atherinomorphae</taxon>
        <taxon>Cyprinodontiformes</taxon>
        <taxon>Goodeidae</taxon>
        <taxon>Xenoophorus</taxon>
    </lineage>
</organism>
<accession>A0ABV0QK29</accession>